<organism evidence="1 2">
    <name type="scientific">Clunio marinus</name>
    <dbReference type="NCBI Taxonomy" id="568069"/>
    <lineage>
        <taxon>Eukaryota</taxon>
        <taxon>Metazoa</taxon>
        <taxon>Ecdysozoa</taxon>
        <taxon>Arthropoda</taxon>
        <taxon>Hexapoda</taxon>
        <taxon>Insecta</taxon>
        <taxon>Pterygota</taxon>
        <taxon>Neoptera</taxon>
        <taxon>Endopterygota</taxon>
        <taxon>Diptera</taxon>
        <taxon>Nematocera</taxon>
        <taxon>Chironomoidea</taxon>
        <taxon>Chironomidae</taxon>
        <taxon>Clunio</taxon>
    </lineage>
</organism>
<protein>
    <submittedName>
        <fullName evidence="1">CLUMA_CG011260, isoform A</fullName>
    </submittedName>
</protein>
<dbReference type="Proteomes" id="UP000183832">
    <property type="component" value="Unassembled WGS sequence"/>
</dbReference>
<keyword evidence="2" id="KW-1185">Reference proteome</keyword>
<gene>
    <name evidence="1" type="ORF">CLUMA_CG011260</name>
</gene>
<accession>A0A1J1IC72</accession>
<dbReference type="EMBL" id="CVRI01000047">
    <property type="protein sequence ID" value="CRK97885.1"/>
    <property type="molecule type" value="Genomic_DNA"/>
</dbReference>
<sequence>MCFGTRRLFYVPLMSFTLSTFDTSFVSESKVKFNECLMPSSGNLMKNHLSWHKESPHVHKNPFQ</sequence>
<evidence type="ECO:0000313" key="1">
    <source>
        <dbReference type="EMBL" id="CRK97885.1"/>
    </source>
</evidence>
<name>A0A1J1IC72_9DIPT</name>
<dbReference type="AlphaFoldDB" id="A0A1J1IC72"/>
<proteinExistence type="predicted"/>
<reference evidence="1 2" key="1">
    <citation type="submission" date="2015-04" db="EMBL/GenBank/DDBJ databases">
        <authorList>
            <person name="Syromyatnikov M.Y."/>
            <person name="Popov V.N."/>
        </authorList>
    </citation>
    <scope>NUCLEOTIDE SEQUENCE [LARGE SCALE GENOMIC DNA]</scope>
</reference>
<evidence type="ECO:0000313" key="2">
    <source>
        <dbReference type="Proteomes" id="UP000183832"/>
    </source>
</evidence>